<accession>A0A075G8D2</accession>
<evidence type="ECO:0008006" key="2">
    <source>
        <dbReference type="Google" id="ProtNLM"/>
    </source>
</evidence>
<dbReference type="AlphaFoldDB" id="A0A075G8D2"/>
<dbReference type="Gene3D" id="1.20.58.1030">
    <property type="match status" value="1"/>
</dbReference>
<evidence type="ECO:0000313" key="1">
    <source>
        <dbReference type="EMBL" id="AIE98236.1"/>
    </source>
</evidence>
<proteinExistence type="predicted"/>
<dbReference type="EMBL" id="KF900530">
    <property type="protein sequence ID" value="AIE98236.1"/>
    <property type="molecule type" value="Genomic_DNA"/>
</dbReference>
<reference evidence="1" key="1">
    <citation type="journal article" date="2014" name="Genome Biol. Evol.">
        <title>Pangenome evidence for extensive interdomain horizontal transfer affecting lineage core and shell genes in uncultured planktonic thaumarchaeota and euryarchaeota.</title>
        <authorList>
            <person name="Deschamps P."/>
            <person name="Zivanovic Y."/>
            <person name="Moreira D."/>
            <person name="Rodriguez-Valera F."/>
            <person name="Lopez-Garcia P."/>
        </authorList>
    </citation>
    <scope>NUCLEOTIDE SEQUENCE</scope>
</reference>
<organism evidence="1">
    <name type="scientific">uncultured marine thaumarchaeote KM3_04_H06</name>
    <dbReference type="NCBI Taxonomy" id="1455967"/>
    <lineage>
        <taxon>Archaea</taxon>
        <taxon>Nitrososphaerota</taxon>
        <taxon>environmental samples</taxon>
    </lineage>
</organism>
<protein>
    <recommendedName>
        <fullName evidence="2">DNA replication complex GINS family protein</fullName>
    </recommendedName>
</protein>
<dbReference type="CDD" id="cd11714">
    <property type="entry name" value="GINS_A_archaea"/>
    <property type="match status" value="1"/>
</dbReference>
<sequence length="133" mass="15166">MSQPNPINITSLHTFVLQESENEAIQKLNPNFYESLSKYIGELKNEEYDGVEEKIKNSLLTMVTETTSLILKLRLKKAISTSSNHSMLLDEEKYILDSQKEMEERKGMILSGILSGKTKLLESTTKNQKPQDD</sequence>
<name>A0A075G8D2_9ARCH</name>